<evidence type="ECO:0000313" key="3">
    <source>
        <dbReference type="Proteomes" id="UP001642482"/>
    </source>
</evidence>
<protein>
    <recommendedName>
        <fullName evidence="1">Heterokaryon incompatibility domain-containing protein</fullName>
    </recommendedName>
</protein>
<name>A0ABP0C8D0_9PEZI</name>
<sequence>MTPYEPLEESRSEVRLLTLLPGMFNNPLRGYLENHSLATTADVSPFEALSYFWGEPNPAASILINGCELLIARNLELALRHLRSLGQKRVLWIDAVCINQSDILERNWQILAMDAVYSRASRVVVWLGPADPGTDAFMDSLGAVDAAGTLDPTRPTPTPLNLTTSPDIDCILVRLWWRRSWIVQEFVLAAEDPLLVCGHKELAWAKMRAVTVATVQKRRGQEDFDMRMDKTVFPMLLDSLRDSLHSQKSSNLTYVLPITEIILQMMDFQAVNPRDKIYACLGLLPPDQRKALAPDYNKSVQQVYTDTARQILATPDLAFFSAFSFFAAQKGTDDNGKIDGSWPSWVPDISRMTIWTARNPHCFMDALGWRQLGPRKQAPVIRDESVVEQPSILLSVSPPVPQTRLVVGLPGFVFDTVDAVVMLEKDADLLRQVIGPLHEMAVAVAARPLDPSHPFAALERDTDVAAMIVGGERKEERLKKSNSNAVVRDEARKYGISLPERYRRPKKGDGILEQDDEDEEIDRDRRWEFAQKRCFFTTTLGFSGICTEPTQIGDVVTIMYGERLPVVLRPQSNFQMQSSSSPLYTVIGAAHVGAILRDRQVVKLCQSGKLEEVVFDLM</sequence>
<evidence type="ECO:0000259" key="1">
    <source>
        <dbReference type="Pfam" id="PF06985"/>
    </source>
</evidence>
<proteinExistence type="predicted"/>
<dbReference type="PANTHER" id="PTHR24148">
    <property type="entry name" value="ANKYRIN REPEAT DOMAIN-CONTAINING PROTEIN 39 HOMOLOG-RELATED"/>
    <property type="match status" value="1"/>
</dbReference>
<dbReference type="InterPro" id="IPR052895">
    <property type="entry name" value="HetReg/Transcr_Mod"/>
</dbReference>
<dbReference type="EMBL" id="CAWUHD010000077">
    <property type="protein sequence ID" value="CAK7228146.1"/>
    <property type="molecule type" value="Genomic_DNA"/>
</dbReference>
<feature type="domain" description="Heterokaryon incompatibility" evidence="1">
    <location>
        <begin position="46"/>
        <end position="185"/>
    </location>
</feature>
<accession>A0ABP0C8D0</accession>
<comment type="caution">
    <text evidence="2">The sequence shown here is derived from an EMBL/GenBank/DDBJ whole genome shotgun (WGS) entry which is preliminary data.</text>
</comment>
<evidence type="ECO:0000313" key="2">
    <source>
        <dbReference type="EMBL" id="CAK7228146.1"/>
    </source>
</evidence>
<dbReference type="Pfam" id="PF06985">
    <property type="entry name" value="HET"/>
    <property type="match status" value="1"/>
</dbReference>
<reference evidence="2 3" key="1">
    <citation type="submission" date="2024-01" db="EMBL/GenBank/DDBJ databases">
        <authorList>
            <person name="Allen C."/>
            <person name="Tagirdzhanova G."/>
        </authorList>
    </citation>
    <scope>NUCLEOTIDE SEQUENCE [LARGE SCALE GENOMIC DNA]</scope>
</reference>
<dbReference type="InterPro" id="IPR010730">
    <property type="entry name" value="HET"/>
</dbReference>
<dbReference type="PANTHER" id="PTHR24148:SF64">
    <property type="entry name" value="HETEROKARYON INCOMPATIBILITY DOMAIN-CONTAINING PROTEIN"/>
    <property type="match status" value="1"/>
</dbReference>
<keyword evidence="3" id="KW-1185">Reference proteome</keyword>
<gene>
    <name evidence="2" type="ORF">SEUCBS140593_006817</name>
</gene>
<dbReference type="Proteomes" id="UP001642482">
    <property type="component" value="Unassembled WGS sequence"/>
</dbReference>
<organism evidence="2 3">
    <name type="scientific">Sporothrix eucalyptigena</name>
    <dbReference type="NCBI Taxonomy" id="1812306"/>
    <lineage>
        <taxon>Eukaryota</taxon>
        <taxon>Fungi</taxon>
        <taxon>Dikarya</taxon>
        <taxon>Ascomycota</taxon>
        <taxon>Pezizomycotina</taxon>
        <taxon>Sordariomycetes</taxon>
        <taxon>Sordariomycetidae</taxon>
        <taxon>Ophiostomatales</taxon>
        <taxon>Ophiostomataceae</taxon>
        <taxon>Sporothrix</taxon>
    </lineage>
</organism>